<reference evidence="9" key="2">
    <citation type="submission" date="2021-04" db="EMBL/GenBank/DDBJ databases">
        <authorList>
            <person name="Gilroy R."/>
        </authorList>
    </citation>
    <scope>NUCLEOTIDE SEQUENCE</scope>
    <source>
        <strain evidence="9">CHK192-9172</strain>
    </source>
</reference>
<dbReference type="SUPFAM" id="SSF50621">
    <property type="entry name" value="Alanine racemase C-terminal domain-like"/>
    <property type="match status" value="1"/>
</dbReference>
<dbReference type="HAMAP" id="MF_01201">
    <property type="entry name" value="Ala_racemase"/>
    <property type="match status" value="1"/>
</dbReference>
<feature type="active site" description="Proton acceptor; specific for D-alanine" evidence="5">
    <location>
        <position position="38"/>
    </location>
</feature>
<evidence type="ECO:0000313" key="9">
    <source>
        <dbReference type="EMBL" id="HIZ06674.1"/>
    </source>
</evidence>
<evidence type="ECO:0000256" key="5">
    <source>
        <dbReference type="HAMAP-Rule" id="MF_01201"/>
    </source>
</evidence>
<comment type="caution">
    <text evidence="9">The sequence shown here is derived from an EMBL/GenBank/DDBJ whole genome shotgun (WGS) entry which is preliminary data.</text>
</comment>
<comment type="catalytic activity">
    <reaction evidence="1 5">
        <text>L-alanine = D-alanine</text>
        <dbReference type="Rhea" id="RHEA:20249"/>
        <dbReference type="ChEBI" id="CHEBI:57416"/>
        <dbReference type="ChEBI" id="CHEBI:57972"/>
        <dbReference type="EC" id="5.1.1.1"/>
    </reaction>
</comment>
<dbReference type="AlphaFoldDB" id="A0A9D2D1B7"/>
<dbReference type="Proteomes" id="UP000824024">
    <property type="component" value="Unassembled WGS sequence"/>
</dbReference>
<dbReference type="InterPro" id="IPR001608">
    <property type="entry name" value="Ala_racemase_N"/>
</dbReference>
<proteinExistence type="inferred from homology"/>
<sequence length="389" mass="43812">MKQYKRVYANINLDRFEHNLDEIKRVLKPGTKVAAVIKMDAYGHGAVQLAKLMEDRDEIWGYAVATADEAVILRNNEIRKPILVLGYTFAYQYPLMIEHDIRPTIFSLEMAEELSEAAVKLGRDVPVHIKLDTGMSRIGYQICEASADEIAQIGKLPHIILEGMFTHFSKADEKDKAFTRHQIAGYQKMTDMLKERGIRIPVHHISNSAGIIDLPEANMDMVRAGIILYGLWPSNEVDRSVLDLKPVLSLKSHVVHIKTLEPGRIISYGGTYEVTRPSVIATIPVGYGDGYARSLSNKGYVLIHGKRAPICGRVCMDQFMVNITEIEDVKIGDLVTLIGEDGDECITMEELGELSGRFNYEFVCDLGKRIPRVYEYKGKIVGNKDYFTE</sequence>
<dbReference type="Pfam" id="PF00842">
    <property type="entry name" value="Ala_racemase_C"/>
    <property type="match status" value="1"/>
</dbReference>
<comment type="cofactor">
    <cofactor evidence="2 5 6">
        <name>pyridoxal 5'-phosphate</name>
        <dbReference type="ChEBI" id="CHEBI:597326"/>
    </cofactor>
</comment>
<dbReference type="EMBL" id="DXCH01000050">
    <property type="protein sequence ID" value="HIZ06674.1"/>
    <property type="molecule type" value="Genomic_DNA"/>
</dbReference>
<dbReference type="GO" id="GO:0005829">
    <property type="term" value="C:cytosol"/>
    <property type="evidence" value="ECO:0007669"/>
    <property type="project" value="TreeGrafter"/>
</dbReference>
<dbReference type="SMART" id="SM01005">
    <property type="entry name" value="Ala_racemase_C"/>
    <property type="match status" value="1"/>
</dbReference>
<evidence type="ECO:0000256" key="7">
    <source>
        <dbReference type="PIRSR" id="PIRSR600821-52"/>
    </source>
</evidence>
<dbReference type="InterPro" id="IPR011079">
    <property type="entry name" value="Ala_racemase_C"/>
</dbReference>
<comment type="pathway">
    <text evidence="5">Amino-acid biosynthesis; D-alanine biosynthesis; D-alanine from L-alanine: step 1/1.</text>
</comment>
<feature type="modified residue" description="N6-(pyridoxal phosphate)lysine" evidence="5 6">
    <location>
        <position position="38"/>
    </location>
</feature>
<dbReference type="NCBIfam" id="TIGR00492">
    <property type="entry name" value="alr"/>
    <property type="match status" value="1"/>
</dbReference>
<comment type="function">
    <text evidence="5">Catalyzes the interconversion of L-alanine and D-alanine. May also act on other amino acids.</text>
</comment>
<dbReference type="InterPro" id="IPR029066">
    <property type="entry name" value="PLP-binding_barrel"/>
</dbReference>
<dbReference type="EC" id="5.1.1.1" evidence="5"/>
<dbReference type="PANTHER" id="PTHR30511">
    <property type="entry name" value="ALANINE RACEMASE"/>
    <property type="match status" value="1"/>
</dbReference>
<dbReference type="PANTHER" id="PTHR30511:SF0">
    <property type="entry name" value="ALANINE RACEMASE, CATABOLIC-RELATED"/>
    <property type="match status" value="1"/>
</dbReference>
<feature type="active site" description="Proton acceptor; specific for L-alanine" evidence="5">
    <location>
        <position position="268"/>
    </location>
</feature>
<keyword evidence="3 5" id="KW-0663">Pyridoxal phosphate</keyword>
<feature type="binding site" evidence="5 7">
    <location>
        <position position="137"/>
    </location>
    <ligand>
        <name>substrate</name>
    </ligand>
</feature>
<evidence type="ECO:0000256" key="2">
    <source>
        <dbReference type="ARBA" id="ARBA00001933"/>
    </source>
</evidence>
<comment type="similarity">
    <text evidence="5">Belongs to the alanine racemase family.</text>
</comment>
<evidence type="ECO:0000313" key="10">
    <source>
        <dbReference type="Proteomes" id="UP000824024"/>
    </source>
</evidence>
<dbReference type="GO" id="GO:0030632">
    <property type="term" value="P:D-alanine biosynthetic process"/>
    <property type="evidence" value="ECO:0007669"/>
    <property type="project" value="UniProtKB-UniRule"/>
</dbReference>
<evidence type="ECO:0000256" key="4">
    <source>
        <dbReference type="ARBA" id="ARBA00023235"/>
    </source>
</evidence>
<dbReference type="GO" id="GO:0009252">
    <property type="term" value="P:peptidoglycan biosynthetic process"/>
    <property type="evidence" value="ECO:0007669"/>
    <property type="project" value="TreeGrafter"/>
</dbReference>
<feature type="domain" description="Alanine racemase C-terminal" evidence="8">
    <location>
        <begin position="247"/>
        <end position="375"/>
    </location>
</feature>
<dbReference type="FunFam" id="3.20.20.10:FF:000002">
    <property type="entry name" value="Alanine racemase"/>
    <property type="match status" value="1"/>
</dbReference>
<evidence type="ECO:0000259" key="8">
    <source>
        <dbReference type="SMART" id="SM01005"/>
    </source>
</evidence>
<organism evidence="9 10">
    <name type="scientific">Candidatus Eubacterium avistercoris</name>
    <dbReference type="NCBI Taxonomy" id="2838567"/>
    <lineage>
        <taxon>Bacteria</taxon>
        <taxon>Bacillati</taxon>
        <taxon>Bacillota</taxon>
        <taxon>Clostridia</taxon>
        <taxon>Eubacteriales</taxon>
        <taxon>Eubacteriaceae</taxon>
        <taxon>Eubacterium</taxon>
    </lineage>
</organism>
<reference evidence="9" key="1">
    <citation type="journal article" date="2021" name="PeerJ">
        <title>Extensive microbial diversity within the chicken gut microbiome revealed by metagenomics and culture.</title>
        <authorList>
            <person name="Gilroy R."/>
            <person name="Ravi A."/>
            <person name="Getino M."/>
            <person name="Pursley I."/>
            <person name="Horton D.L."/>
            <person name="Alikhan N.F."/>
            <person name="Baker D."/>
            <person name="Gharbi K."/>
            <person name="Hall N."/>
            <person name="Watson M."/>
            <person name="Adriaenssens E.M."/>
            <person name="Foster-Nyarko E."/>
            <person name="Jarju S."/>
            <person name="Secka A."/>
            <person name="Antonio M."/>
            <person name="Oren A."/>
            <person name="Chaudhuri R.R."/>
            <person name="La Ragione R."/>
            <person name="Hildebrand F."/>
            <person name="Pallen M.J."/>
        </authorList>
    </citation>
    <scope>NUCLEOTIDE SEQUENCE</scope>
    <source>
        <strain evidence="9">CHK192-9172</strain>
    </source>
</reference>
<evidence type="ECO:0000256" key="6">
    <source>
        <dbReference type="PIRSR" id="PIRSR600821-50"/>
    </source>
</evidence>
<dbReference type="CDD" id="cd00430">
    <property type="entry name" value="PLPDE_III_AR"/>
    <property type="match status" value="1"/>
</dbReference>
<protein>
    <recommendedName>
        <fullName evidence="5">Alanine racemase</fullName>
        <ecNumber evidence="5">5.1.1.1</ecNumber>
    </recommendedName>
</protein>
<dbReference type="InterPro" id="IPR000821">
    <property type="entry name" value="Ala_racemase"/>
</dbReference>
<evidence type="ECO:0000256" key="1">
    <source>
        <dbReference type="ARBA" id="ARBA00000316"/>
    </source>
</evidence>
<accession>A0A9D2D1B7</accession>
<feature type="binding site" evidence="5 7">
    <location>
        <position position="316"/>
    </location>
    <ligand>
        <name>substrate</name>
    </ligand>
</feature>
<dbReference type="Gene3D" id="2.40.37.10">
    <property type="entry name" value="Lyase, Ornithine Decarboxylase, Chain A, domain 1"/>
    <property type="match status" value="1"/>
</dbReference>
<dbReference type="PRINTS" id="PR00992">
    <property type="entry name" value="ALARACEMASE"/>
</dbReference>
<keyword evidence="4 5" id="KW-0413">Isomerase</keyword>
<dbReference type="Gene3D" id="3.20.20.10">
    <property type="entry name" value="Alanine racemase"/>
    <property type="match status" value="1"/>
</dbReference>
<dbReference type="FunFam" id="2.40.37.10:FF:000006">
    <property type="entry name" value="Alanine racemase"/>
    <property type="match status" value="1"/>
</dbReference>
<dbReference type="InterPro" id="IPR009006">
    <property type="entry name" value="Ala_racemase/Decarboxylase_C"/>
</dbReference>
<dbReference type="Pfam" id="PF01168">
    <property type="entry name" value="Ala_racemase_N"/>
    <property type="match status" value="1"/>
</dbReference>
<dbReference type="GO" id="GO:0008784">
    <property type="term" value="F:alanine racemase activity"/>
    <property type="evidence" value="ECO:0007669"/>
    <property type="project" value="UniProtKB-UniRule"/>
</dbReference>
<dbReference type="SUPFAM" id="SSF51419">
    <property type="entry name" value="PLP-binding barrel"/>
    <property type="match status" value="1"/>
</dbReference>
<dbReference type="GO" id="GO:0030170">
    <property type="term" value="F:pyridoxal phosphate binding"/>
    <property type="evidence" value="ECO:0007669"/>
    <property type="project" value="UniProtKB-UniRule"/>
</dbReference>
<gene>
    <name evidence="9" type="primary">alr</name>
    <name evidence="9" type="ORF">IAA08_01920</name>
</gene>
<evidence type="ECO:0000256" key="3">
    <source>
        <dbReference type="ARBA" id="ARBA00022898"/>
    </source>
</evidence>
<name>A0A9D2D1B7_9FIRM</name>